<dbReference type="Pfam" id="PF01418">
    <property type="entry name" value="HTH_6"/>
    <property type="match status" value="1"/>
</dbReference>
<dbReference type="InterPro" id="IPR036388">
    <property type="entry name" value="WH-like_DNA-bd_sf"/>
</dbReference>
<feature type="domain" description="HTH rpiR-type" evidence="4">
    <location>
        <begin position="11"/>
        <end position="87"/>
    </location>
</feature>
<dbReference type="SUPFAM" id="SSF46689">
    <property type="entry name" value="Homeodomain-like"/>
    <property type="match status" value="1"/>
</dbReference>
<dbReference type="Gene3D" id="3.40.50.10490">
    <property type="entry name" value="Glucose-6-phosphate isomerase like protein, domain 1"/>
    <property type="match status" value="1"/>
</dbReference>
<dbReference type="InterPro" id="IPR046348">
    <property type="entry name" value="SIS_dom_sf"/>
</dbReference>
<protein>
    <submittedName>
        <fullName evidence="6">MurR/RpiR family transcriptional regulator</fullName>
    </submittedName>
</protein>
<comment type="caution">
    <text evidence="6">The sequence shown here is derived from an EMBL/GenBank/DDBJ whole genome shotgun (WGS) entry which is preliminary data.</text>
</comment>
<feature type="domain" description="SIS" evidence="5">
    <location>
        <begin position="126"/>
        <end position="266"/>
    </location>
</feature>
<dbReference type="EMBL" id="JAESVN010000002">
    <property type="protein sequence ID" value="MBL4916747.1"/>
    <property type="molecule type" value="Genomic_DNA"/>
</dbReference>
<dbReference type="InterPro" id="IPR047640">
    <property type="entry name" value="RpiR-like"/>
</dbReference>
<evidence type="ECO:0000313" key="7">
    <source>
        <dbReference type="Proteomes" id="UP000648908"/>
    </source>
</evidence>
<dbReference type="AlphaFoldDB" id="A0A8K0V786"/>
<name>A0A8K0V786_9RHOB</name>
<keyword evidence="3" id="KW-0804">Transcription</keyword>
<proteinExistence type="predicted"/>
<evidence type="ECO:0000256" key="3">
    <source>
        <dbReference type="ARBA" id="ARBA00023163"/>
    </source>
</evidence>
<dbReference type="InterPro" id="IPR035472">
    <property type="entry name" value="RpiR-like_SIS"/>
</dbReference>
<dbReference type="PROSITE" id="PS51464">
    <property type="entry name" value="SIS"/>
    <property type="match status" value="1"/>
</dbReference>
<dbReference type="GO" id="GO:0097367">
    <property type="term" value="F:carbohydrate derivative binding"/>
    <property type="evidence" value="ECO:0007669"/>
    <property type="project" value="InterPro"/>
</dbReference>
<sequence length="268" mass="28427">MKNATGESAPTHVLDLLQANMDVLPNALSRIAKYVLEHPEMVIHQSVTELGSFSGSGEASIVRLCRSLGFRGYRDFKMALAMELSRPAGLHSAATEASPYAPVRQGFEQSLAEASGTLDAPGLAQAAAILLRSRRIDIYGAGLSSLSADMLTYRLLRLGLPAFSFRDAHIAHEVAHGLDADCAAVAFSLSGLTDDTVRFLRSARHARARAIAVTGRAASPVAEAADLVIRLAGLRSRNASGPLAPLTANIFLIECLGAELARQRMAPL</sequence>
<keyword evidence="1" id="KW-0805">Transcription regulation</keyword>
<gene>
    <name evidence="6" type="ORF">JL811_05880</name>
</gene>
<evidence type="ECO:0000256" key="2">
    <source>
        <dbReference type="ARBA" id="ARBA00023125"/>
    </source>
</evidence>
<dbReference type="SUPFAM" id="SSF53697">
    <property type="entry name" value="SIS domain"/>
    <property type="match status" value="1"/>
</dbReference>
<dbReference type="Pfam" id="PF01380">
    <property type="entry name" value="SIS"/>
    <property type="match status" value="1"/>
</dbReference>
<dbReference type="InterPro" id="IPR000281">
    <property type="entry name" value="HTH_RpiR"/>
</dbReference>
<evidence type="ECO:0000259" key="4">
    <source>
        <dbReference type="PROSITE" id="PS51071"/>
    </source>
</evidence>
<dbReference type="Gene3D" id="1.10.10.10">
    <property type="entry name" value="Winged helix-like DNA-binding domain superfamily/Winged helix DNA-binding domain"/>
    <property type="match status" value="1"/>
</dbReference>
<dbReference type="RefSeq" id="WP_202687563.1">
    <property type="nucleotide sequence ID" value="NZ_JAESVN010000002.1"/>
</dbReference>
<dbReference type="InterPro" id="IPR001347">
    <property type="entry name" value="SIS_dom"/>
</dbReference>
<dbReference type="GO" id="GO:1901135">
    <property type="term" value="P:carbohydrate derivative metabolic process"/>
    <property type="evidence" value="ECO:0007669"/>
    <property type="project" value="InterPro"/>
</dbReference>
<evidence type="ECO:0000313" key="6">
    <source>
        <dbReference type="EMBL" id="MBL4916747.1"/>
    </source>
</evidence>
<evidence type="ECO:0000256" key="1">
    <source>
        <dbReference type="ARBA" id="ARBA00023015"/>
    </source>
</evidence>
<dbReference type="PROSITE" id="PS51071">
    <property type="entry name" value="HTH_RPIR"/>
    <property type="match status" value="1"/>
</dbReference>
<dbReference type="CDD" id="cd05013">
    <property type="entry name" value="SIS_RpiR"/>
    <property type="match status" value="1"/>
</dbReference>
<evidence type="ECO:0000259" key="5">
    <source>
        <dbReference type="PROSITE" id="PS51464"/>
    </source>
</evidence>
<reference evidence="6" key="1">
    <citation type="submission" date="2021-01" db="EMBL/GenBank/DDBJ databases">
        <title>Tabrizicola alba sp. nov. a motile alkaliphilic bacterium isolated from a soda lake.</title>
        <authorList>
            <person name="Szuroczki S."/>
            <person name="Abbaszade G."/>
            <person name="Schumann P."/>
            <person name="Toth E."/>
        </authorList>
    </citation>
    <scope>NUCLEOTIDE SEQUENCE</scope>
    <source>
        <strain evidence="6">DMG-N-6</strain>
    </source>
</reference>
<organism evidence="6 7">
    <name type="scientific">Szabonella alba</name>
    <dbReference type="NCBI Taxonomy" id="2804194"/>
    <lineage>
        <taxon>Bacteria</taxon>
        <taxon>Pseudomonadati</taxon>
        <taxon>Pseudomonadota</taxon>
        <taxon>Alphaproteobacteria</taxon>
        <taxon>Rhodobacterales</taxon>
        <taxon>Paracoccaceae</taxon>
        <taxon>Szabonella</taxon>
    </lineage>
</organism>
<dbReference type="InterPro" id="IPR009057">
    <property type="entry name" value="Homeodomain-like_sf"/>
</dbReference>
<accession>A0A8K0V786</accession>
<dbReference type="Proteomes" id="UP000648908">
    <property type="component" value="Unassembled WGS sequence"/>
</dbReference>
<dbReference type="GO" id="GO:0003677">
    <property type="term" value="F:DNA binding"/>
    <property type="evidence" value="ECO:0007669"/>
    <property type="project" value="UniProtKB-KW"/>
</dbReference>
<dbReference type="PANTHER" id="PTHR30514:SF1">
    <property type="entry name" value="HTH-TYPE TRANSCRIPTIONAL REGULATOR HEXR-RELATED"/>
    <property type="match status" value="1"/>
</dbReference>
<dbReference type="PANTHER" id="PTHR30514">
    <property type="entry name" value="GLUCOKINASE"/>
    <property type="match status" value="1"/>
</dbReference>
<keyword evidence="7" id="KW-1185">Reference proteome</keyword>
<keyword evidence="2" id="KW-0238">DNA-binding</keyword>
<dbReference type="GO" id="GO:0003700">
    <property type="term" value="F:DNA-binding transcription factor activity"/>
    <property type="evidence" value="ECO:0007669"/>
    <property type="project" value="InterPro"/>
</dbReference>